<evidence type="ECO:0000313" key="8">
    <source>
        <dbReference type="Proteomes" id="UP001500220"/>
    </source>
</evidence>
<gene>
    <name evidence="5" type="ORF">GCM10009545_36580</name>
    <name evidence="6" type="ORF">GCM10011581_28500</name>
</gene>
<accession>A0A917NCV4</accession>
<dbReference type="SUPFAM" id="SSF53335">
    <property type="entry name" value="S-adenosyl-L-methionine-dependent methyltransferases"/>
    <property type="match status" value="1"/>
</dbReference>
<keyword evidence="3" id="KW-0949">S-adenosyl-L-methionine</keyword>
<dbReference type="Proteomes" id="UP001500220">
    <property type="component" value="Unassembled WGS sequence"/>
</dbReference>
<keyword evidence="2" id="KW-0808">Transferase</keyword>
<dbReference type="AlphaFoldDB" id="A0A917NCV4"/>
<proteinExistence type="predicted"/>
<dbReference type="Pfam" id="PF13649">
    <property type="entry name" value="Methyltransf_25"/>
    <property type="match status" value="1"/>
</dbReference>
<evidence type="ECO:0000313" key="6">
    <source>
        <dbReference type="EMBL" id="GGI89687.1"/>
    </source>
</evidence>
<dbReference type="GO" id="GO:0032259">
    <property type="term" value="P:methylation"/>
    <property type="evidence" value="ECO:0007669"/>
    <property type="project" value="UniProtKB-KW"/>
</dbReference>
<organism evidence="6 7">
    <name type="scientific">Saccharopolyspora thermophila</name>
    <dbReference type="NCBI Taxonomy" id="89367"/>
    <lineage>
        <taxon>Bacteria</taxon>
        <taxon>Bacillati</taxon>
        <taxon>Actinomycetota</taxon>
        <taxon>Actinomycetes</taxon>
        <taxon>Pseudonocardiales</taxon>
        <taxon>Pseudonocardiaceae</taxon>
        <taxon>Saccharopolyspora</taxon>
    </lineage>
</organism>
<reference evidence="6" key="3">
    <citation type="submission" date="2020-09" db="EMBL/GenBank/DDBJ databases">
        <authorList>
            <person name="Sun Q."/>
            <person name="Zhou Y."/>
        </authorList>
    </citation>
    <scope>NUCLEOTIDE SEQUENCE</scope>
    <source>
        <strain evidence="6">CGMCC 4.7206</strain>
    </source>
</reference>
<dbReference type="PANTHER" id="PTHR43464">
    <property type="entry name" value="METHYLTRANSFERASE"/>
    <property type="match status" value="1"/>
</dbReference>
<evidence type="ECO:0000313" key="7">
    <source>
        <dbReference type="Proteomes" id="UP000597989"/>
    </source>
</evidence>
<keyword evidence="8" id="KW-1185">Reference proteome</keyword>
<keyword evidence="1 6" id="KW-0489">Methyltransferase</keyword>
<comment type="caution">
    <text evidence="6">The sequence shown here is derived from an EMBL/GenBank/DDBJ whole genome shotgun (WGS) entry which is preliminary data.</text>
</comment>
<feature type="domain" description="Methyltransferase" evidence="4">
    <location>
        <begin position="47"/>
        <end position="137"/>
    </location>
</feature>
<reference evidence="5" key="4">
    <citation type="submission" date="2023-12" db="EMBL/GenBank/DDBJ databases">
        <authorList>
            <person name="Sun Q."/>
            <person name="Inoue M."/>
        </authorList>
    </citation>
    <scope>NUCLEOTIDE SEQUENCE</scope>
    <source>
        <strain evidence="5">JCM 10664</strain>
    </source>
</reference>
<evidence type="ECO:0000313" key="5">
    <source>
        <dbReference type="EMBL" id="GAA0530767.1"/>
    </source>
</evidence>
<dbReference type="RefSeq" id="WP_229680150.1">
    <property type="nucleotide sequence ID" value="NZ_BAAAHC010000013.1"/>
</dbReference>
<dbReference type="GO" id="GO:0008168">
    <property type="term" value="F:methyltransferase activity"/>
    <property type="evidence" value="ECO:0007669"/>
    <property type="project" value="UniProtKB-KW"/>
</dbReference>
<dbReference type="PANTHER" id="PTHR43464:SF19">
    <property type="entry name" value="UBIQUINONE BIOSYNTHESIS O-METHYLTRANSFERASE, MITOCHONDRIAL"/>
    <property type="match status" value="1"/>
</dbReference>
<dbReference type="Gene3D" id="3.40.50.150">
    <property type="entry name" value="Vaccinia Virus protein VP39"/>
    <property type="match status" value="1"/>
</dbReference>
<evidence type="ECO:0000256" key="3">
    <source>
        <dbReference type="ARBA" id="ARBA00022691"/>
    </source>
</evidence>
<dbReference type="InterPro" id="IPR029063">
    <property type="entry name" value="SAM-dependent_MTases_sf"/>
</dbReference>
<name>A0A917NCV4_9PSEU</name>
<dbReference type="EMBL" id="BMMT01000009">
    <property type="protein sequence ID" value="GGI89687.1"/>
    <property type="molecule type" value="Genomic_DNA"/>
</dbReference>
<evidence type="ECO:0000256" key="2">
    <source>
        <dbReference type="ARBA" id="ARBA00022679"/>
    </source>
</evidence>
<dbReference type="CDD" id="cd02440">
    <property type="entry name" value="AdoMet_MTases"/>
    <property type="match status" value="1"/>
</dbReference>
<protein>
    <submittedName>
        <fullName evidence="5 6">SAM-dependent methyltransferase</fullName>
    </submittedName>
</protein>
<sequence>MRPTIVSANFLTDNPALYEQRFPDPEHLAARFVDDLVRRFGGGRDLLDVGCGTGRDARHWTTRGYRVTGLDISPQMVEHAHKHCPAGRFAVADMRTFRLPREFDVITCLDSALLYCHTNPELDAFLQRCHRHLRPGGLLVAEMRNGAFFLGNTELLDEVREQEVVWDGVTYRSRTRLWIDHANQLLRRERSWDWPGRDEPLVQRSAWRLLFPQELRCFAARHGFEVLAMFDEPGPRARTPWHPDAELSTRLSGDRLHLVLRRPG</sequence>
<dbReference type="EMBL" id="BAAAHC010000013">
    <property type="protein sequence ID" value="GAA0530767.1"/>
    <property type="molecule type" value="Genomic_DNA"/>
</dbReference>
<dbReference type="Gene3D" id="2.20.130.10">
    <property type="entry name" value="CAC2371-like domains"/>
    <property type="match status" value="1"/>
</dbReference>
<reference evidence="6 7" key="1">
    <citation type="journal article" date="2014" name="Int. J. Syst. Evol. Microbiol.">
        <title>Complete genome sequence of Corynebacterium casei LMG S-19264T (=DSM 44701T), isolated from a smear-ripened cheese.</title>
        <authorList>
            <consortium name="US DOE Joint Genome Institute (JGI-PGF)"/>
            <person name="Walter F."/>
            <person name="Albersmeier A."/>
            <person name="Kalinowski J."/>
            <person name="Ruckert C."/>
        </authorList>
    </citation>
    <scope>NUCLEOTIDE SEQUENCE [LARGE SCALE GENOMIC DNA]</scope>
    <source>
        <strain evidence="6 7">CGMCC 4.7206</strain>
    </source>
</reference>
<reference evidence="5 8" key="2">
    <citation type="journal article" date="2019" name="Int. J. Syst. Evol. Microbiol.">
        <title>The Global Catalogue of Microorganisms (GCM) 10K type strain sequencing project: providing services to taxonomists for standard genome sequencing and annotation.</title>
        <authorList>
            <consortium name="The Broad Institute Genomics Platform"/>
            <consortium name="The Broad Institute Genome Sequencing Center for Infectious Disease"/>
            <person name="Wu L."/>
            <person name="Ma J."/>
        </authorList>
    </citation>
    <scope>NUCLEOTIDE SEQUENCE [LARGE SCALE GENOMIC DNA]</scope>
    <source>
        <strain evidence="5 8">JCM 10664</strain>
    </source>
</reference>
<dbReference type="Proteomes" id="UP000597989">
    <property type="component" value="Unassembled WGS sequence"/>
</dbReference>
<dbReference type="InterPro" id="IPR041698">
    <property type="entry name" value="Methyltransf_25"/>
</dbReference>
<evidence type="ECO:0000256" key="1">
    <source>
        <dbReference type="ARBA" id="ARBA00022603"/>
    </source>
</evidence>
<evidence type="ECO:0000259" key="4">
    <source>
        <dbReference type="Pfam" id="PF13649"/>
    </source>
</evidence>